<dbReference type="SUPFAM" id="SSF55874">
    <property type="entry name" value="ATPase domain of HSP90 chaperone/DNA topoisomerase II/histidine kinase"/>
    <property type="match status" value="1"/>
</dbReference>
<dbReference type="SMART" id="SM00448">
    <property type="entry name" value="REC"/>
    <property type="match status" value="1"/>
</dbReference>
<feature type="domain" description="Histidine kinase" evidence="9">
    <location>
        <begin position="304"/>
        <end position="528"/>
    </location>
</feature>
<dbReference type="PROSITE" id="PS50109">
    <property type="entry name" value="HIS_KIN"/>
    <property type="match status" value="1"/>
</dbReference>
<dbReference type="SMART" id="SM00387">
    <property type="entry name" value="HATPase_c"/>
    <property type="match status" value="1"/>
</dbReference>
<dbReference type="Gene3D" id="3.30.565.10">
    <property type="entry name" value="Histidine kinase-like ATPase, C-terminal domain"/>
    <property type="match status" value="1"/>
</dbReference>
<feature type="transmembrane region" description="Helical" evidence="8">
    <location>
        <begin position="27"/>
        <end position="49"/>
    </location>
</feature>
<dbReference type="FunFam" id="3.30.565.10:FF:000010">
    <property type="entry name" value="Sensor histidine kinase RcsC"/>
    <property type="match status" value="1"/>
</dbReference>
<keyword evidence="3 6" id="KW-0597">Phosphoprotein</keyword>
<evidence type="ECO:0000256" key="2">
    <source>
        <dbReference type="ARBA" id="ARBA00012438"/>
    </source>
</evidence>
<keyword evidence="8" id="KW-1133">Transmembrane helix</keyword>
<feature type="transmembrane region" description="Helical" evidence="8">
    <location>
        <begin position="104"/>
        <end position="121"/>
    </location>
</feature>
<evidence type="ECO:0000313" key="12">
    <source>
        <dbReference type="Proteomes" id="UP000278351"/>
    </source>
</evidence>
<dbReference type="InterPro" id="IPR036890">
    <property type="entry name" value="HATPase_C_sf"/>
</dbReference>
<protein>
    <recommendedName>
        <fullName evidence="2">histidine kinase</fullName>
        <ecNumber evidence="2">2.7.13.3</ecNumber>
    </recommendedName>
</protein>
<evidence type="ECO:0000256" key="6">
    <source>
        <dbReference type="PROSITE-ProRule" id="PRU00169"/>
    </source>
</evidence>
<evidence type="ECO:0000256" key="4">
    <source>
        <dbReference type="ARBA" id="ARBA00022679"/>
    </source>
</evidence>
<dbReference type="InterPro" id="IPR001789">
    <property type="entry name" value="Sig_transdc_resp-reg_receiver"/>
</dbReference>
<dbReference type="InterPro" id="IPR005467">
    <property type="entry name" value="His_kinase_dom"/>
</dbReference>
<feature type="modified residue" description="4-aspartylphosphate" evidence="6">
    <location>
        <position position="604"/>
    </location>
</feature>
<feature type="transmembrane region" description="Helical" evidence="8">
    <location>
        <begin position="164"/>
        <end position="185"/>
    </location>
</feature>
<dbReference type="InterPro" id="IPR004358">
    <property type="entry name" value="Sig_transdc_His_kin-like_C"/>
</dbReference>
<dbReference type="SMART" id="SM00388">
    <property type="entry name" value="HisKA"/>
    <property type="match status" value="1"/>
</dbReference>
<dbReference type="CDD" id="cd00082">
    <property type="entry name" value="HisKA"/>
    <property type="match status" value="1"/>
</dbReference>
<keyword evidence="4" id="KW-0808">Transferase</keyword>
<evidence type="ECO:0000256" key="5">
    <source>
        <dbReference type="ARBA" id="ARBA00022777"/>
    </source>
</evidence>
<organism evidence="11 12">
    <name type="scientific">Chitinophaga lutea</name>
    <dbReference type="NCBI Taxonomy" id="2488634"/>
    <lineage>
        <taxon>Bacteria</taxon>
        <taxon>Pseudomonadati</taxon>
        <taxon>Bacteroidota</taxon>
        <taxon>Chitinophagia</taxon>
        <taxon>Chitinophagales</taxon>
        <taxon>Chitinophagaceae</taxon>
        <taxon>Chitinophaga</taxon>
    </lineage>
</organism>
<evidence type="ECO:0000256" key="3">
    <source>
        <dbReference type="ARBA" id="ARBA00022553"/>
    </source>
</evidence>
<dbReference type="InterPro" id="IPR036097">
    <property type="entry name" value="HisK_dim/P_sf"/>
</dbReference>
<dbReference type="Gene3D" id="1.10.287.130">
    <property type="match status" value="1"/>
</dbReference>
<accession>A0A3N4QDA2</accession>
<dbReference type="OrthoDB" id="636661at2"/>
<evidence type="ECO:0000259" key="9">
    <source>
        <dbReference type="PROSITE" id="PS50109"/>
    </source>
</evidence>
<feature type="domain" description="Response regulatory" evidence="10">
    <location>
        <begin position="555"/>
        <end position="671"/>
    </location>
</feature>
<feature type="coiled-coil region" evidence="7">
    <location>
        <begin position="193"/>
        <end position="297"/>
    </location>
</feature>
<feature type="transmembrane region" description="Helical" evidence="8">
    <location>
        <begin position="55"/>
        <end position="73"/>
    </location>
</feature>
<dbReference type="EMBL" id="RPDH01000001">
    <property type="protein sequence ID" value="RPE13950.1"/>
    <property type="molecule type" value="Genomic_DNA"/>
</dbReference>
<dbReference type="CDD" id="cd16922">
    <property type="entry name" value="HATPase_EvgS-ArcB-TorS-like"/>
    <property type="match status" value="1"/>
</dbReference>
<dbReference type="CDD" id="cd17546">
    <property type="entry name" value="REC_hyHK_CKI1_RcsC-like"/>
    <property type="match status" value="1"/>
</dbReference>
<comment type="caution">
    <text evidence="11">The sequence shown here is derived from an EMBL/GenBank/DDBJ whole genome shotgun (WGS) entry which is preliminary data.</text>
</comment>
<proteinExistence type="predicted"/>
<sequence>MISHRFNNIKKTGLTASVHEDDARKIMVVNSFSFLTALLCTFCGISLSVISGDWLIFYTAMGFVCGFLSILWLNEKRRFAIAKFGLQFVFCSVMLYYGCVFGESTQVHFLGLFLIGVPLLICSRKENALRCLCLTLPLLTLFLLETNYYYQVFTPMDMDRNTTYMFRWLIMTVVVILNFMVITFHQHNINSLLKRLHRRNDSLRKRNEMVQRQEDALKEANRRLENYNEMLEREVEQRTRQLMDNNLVQEKMLTDLNTSLRRLKAKEDELNEYVASLETVKAELLHARDEAERANAAKSSFLRELSHEIRNPLNAIIGISYLMLNDRHTHGELPPGVVNYIENISTSGHNLLEIINNVLELARIEAGKTDNICQEPFVLRDWIYNIAGIYQHAAKVKNVSIHVQVDHKLPAQLLGDRVHLTQVVNNLLTNAIKFTPAGKKVTLSCFRQGAEAWCIRVTDEGEGIPGEKQALIFKPFEQADHTIHQRFGGTGLGLAISKRFTELLGGRISVWSEPGAGTAFTVTLPLLQVNKTLSRAAATVMPANTEKAPVQTGKKILLMEDSTVNQMVMQEFFSYMGLPLLIAGNGEEGLEMARKHLPDMIILDMHMPKLDGRDVIRAIRQDTLLQHVPVIVISADAFTEQREQVLREGVHEYLIKPVQFDELRMVIDKYLHSSMLNESLEAVTC</sequence>
<evidence type="ECO:0000256" key="8">
    <source>
        <dbReference type="SAM" id="Phobius"/>
    </source>
</evidence>
<keyword evidence="8" id="KW-0472">Membrane</keyword>
<dbReference type="Gene3D" id="3.40.50.2300">
    <property type="match status" value="1"/>
</dbReference>
<dbReference type="PROSITE" id="PS50110">
    <property type="entry name" value="RESPONSE_REGULATORY"/>
    <property type="match status" value="1"/>
</dbReference>
<dbReference type="PANTHER" id="PTHR43047">
    <property type="entry name" value="TWO-COMPONENT HISTIDINE PROTEIN KINASE"/>
    <property type="match status" value="1"/>
</dbReference>
<keyword evidence="7" id="KW-0175">Coiled coil</keyword>
<dbReference type="PRINTS" id="PR00344">
    <property type="entry name" value="BCTRLSENSOR"/>
</dbReference>
<dbReference type="SUPFAM" id="SSF47384">
    <property type="entry name" value="Homodimeric domain of signal transducing histidine kinase"/>
    <property type="match status" value="1"/>
</dbReference>
<dbReference type="RefSeq" id="WP_123846464.1">
    <property type="nucleotide sequence ID" value="NZ_RPDH01000001.1"/>
</dbReference>
<dbReference type="EC" id="2.7.13.3" evidence="2"/>
<gene>
    <name evidence="11" type="ORF">EGT74_10685</name>
</gene>
<dbReference type="SUPFAM" id="SSF52172">
    <property type="entry name" value="CheY-like"/>
    <property type="match status" value="1"/>
</dbReference>
<dbReference type="InterPro" id="IPR003594">
    <property type="entry name" value="HATPase_dom"/>
</dbReference>
<comment type="catalytic activity">
    <reaction evidence="1">
        <text>ATP + protein L-histidine = ADP + protein N-phospho-L-histidine.</text>
        <dbReference type="EC" id="2.7.13.3"/>
    </reaction>
</comment>
<dbReference type="Proteomes" id="UP000278351">
    <property type="component" value="Unassembled WGS sequence"/>
</dbReference>
<feature type="transmembrane region" description="Helical" evidence="8">
    <location>
        <begin position="80"/>
        <end position="98"/>
    </location>
</feature>
<evidence type="ECO:0000256" key="1">
    <source>
        <dbReference type="ARBA" id="ARBA00000085"/>
    </source>
</evidence>
<dbReference type="InterPro" id="IPR003661">
    <property type="entry name" value="HisK_dim/P_dom"/>
</dbReference>
<dbReference type="Pfam" id="PF02518">
    <property type="entry name" value="HATPase_c"/>
    <property type="match status" value="1"/>
</dbReference>
<dbReference type="GO" id="GO:0000155">
    <property type="term" value="F:phosphorelay sensor kinase activity"/>
    <property type="evidence" value="ECO:0007669"/>
    <property type="project" value="InterPro"/>
</dbReference>
<dbReference type="Pfam" id="PF00072">
    <property type="entry name" value="Response_reg"/>
    <property type="match status" value="1"/>
</dbReference>
<evidence type="ECO:0000256" key="7">
    <source>
        <dbReference type="SAM" id="Coils"/>
    </source>
</evidence>
<reference evidence="11 12" key="1">
    <citation type="submission" date="2018-11" db="EMBL/GenBank/DDBJ databases">
        <title>Chitinophaga lutea sp.nov., isolate from arsenic contaminated soil.</title>
        <authorList>
            <person name="Zong Y."/>
        </authorList>
    </citation>
    <scope>NUCLEOTIDE SEQUENCE [LARGE SCALE GENOMIC DNA]</scope>
    <source>
        <strain evidence="11 12">ZY74</strain>
    </source>
</reference>
<keyword evidence="8" id="KW-0812">Transmembrane</keyword>
<evidence type="ECO:0000259" key="10">
    <source>
        <dbReference type="PROSITE" id="PS50110"/>
    </source>
</evidence>
<keyword evidence="5" id="KW-0418">Kinase</keyword>
<dbReference type="AlphaFoldDB" id="A0A3N4QDA2"/>
<name>A0A3N4QDA2_9BACT</name>
<evidence type="ECO:0000313" key="11">
    <source>
        <dbReference type="EMBL" id="RPE13950.1"/>
    </source>
</evidence>
<dbReference type="InterPro" id="IPR011006">
    <property type="entry name" value="CheY-like_superfamily"/>
</dbReference>
<keyword evidence="12" id="KW-1185">Reference proteome</keyword>
<dbReference type="Pfam" id="PF00512">
    <property type="entry name" value="HisKA"/>
    <property type="match status" value="1"/>
</dbReference>